<keyword evidence="4 7" id="KW-1133">Transmembrane helix</keyword>
<dbReference type="PROSITE" id="PS00221">
    <property type="entry name" value="MIP"/>
    <property type="match status" value="1"/>
</dbReference>
<dbReference type="Proteomes" id="UP000041254">
    <property type="component" value="Unassembled WGS sequence"/>
</dbReference>
<organism evidence="8 9">
    <name type="scientific">Vitrella brassicaformis (strain CCMP3155)</name>
    <dbReference type="NCBI Taxonomy" id="1169540"/>
    <lineage>
        <taxon>Eukaryota</taxon>
        <taxon>Sar</taxon>
        <taxon>Alveolata</taxon>
        <taxon>Colpodellida</taxon>
        <taxon>Vitrellaceae</taxon>
        <taxon>Vitrella</taxon>
    </lineage>
</organism>
<dbReference type="InterPro" id="IPR000425">
    <property type="entry name" value="MIP"/>
</dbReference>
<dbReference type="InterPro" id="IPR034294">
    <property type="entry name" value="Aquaporin_transptr"/>
</dbReference>
<dbReference type="GO" id="GO:0015267">
    <property type="term" value="F:channel activity"/>
    <property type="evidence" value="ECO:0007669"/>
    <property type="project" value="InterPro"/>
</dbReference>
<evidence type="ECO:0000256" key="7">
    <source>
        <dbReference type="SAM" id="Phobius"/>
    </source>
</evidence>
<feature type="transmembrane region" description="Helical" evidence="7">
    <location>
        <begin position="83"/>
        <end position="105"/>
    </location>
</feature>
<evidence type="ECO:0000256" key="3">
    <source>
        <dbReference type="ARBA" id="ARBA00022692"/>
    </source>
</evidence>
<dbReference type="GO" id="GO:0016020">
    <property type="term" value="C:membrane"/>
    <property type="evidence" value="ECO:0007669"/>
    <property type="project" value="UniProtKB-SubCell"/>
</dbReference>
<sequence>MSHKVSEKFAAELLGTYGLMLTIVSRAQFNPSVTLAFLTLSRKLITAHEALLIWLAEFLGASLAAVTFYLLTPKPGSVPLFEFNGASACFEVIWTAILVLVILNINTCQADSKLSGGFFNGGAIALTVVAAAYSAGSIAPAYLNPCVTFGIAVAHLIGTGGTDSTATRLFGFMAVQFAASILAVVIFSFTNGARELRAKPPQAEKQDKEVYHAEKERVGGPHKVFCLHPCEPPSAAEPCEGPCCPYPCFSGVRVHMPMGVGVFAAKDDSTKALMTV</sequence>
<evidence type="ECO:0000256" key="5">
    <source>
        <dbReference type="ARBA" id="ARBA00023136"/>
    </source>
</evidence>
<feature type="transmembrane region" description="Helical" evidence="7">
    <location>
        <begin position="51"/>
        <end position="71"/>
    </location>
</feature>
<feature type="transmembrane region" description="Helical" evidence="7">
    <location>
        <begin position="169"/>
        <end position="189"/>
    </location>
</feature>
<evidence type="ECO:0000313" key="9">
    <source>
        <dbReference type="Proteomes" id="UP000041254"/>
    </source>
</evidence>
<gene>
    <name evidence="8" type="ORF">Vbra_12707</name>
</gene>
<dbReference type="InParanoid" id="A0A0G4EPZ5"/>
<accession>A0A0G4EPZ5</accession>
<protein>
    <recommendedName>
        <fullName evidence="10">Aquaporin</fullName>
    </recommendedName>
</protein>
<name>A0A0G4EPZ5_VITBC</name>
<reference evidence="8 9" key="1">
    <citation type="submission" date="2014-11" db="EMBL/GenBank/DDBJ databases">
        <authorList>
            <person name="Zhu J."/>
            <person name="Qi W."/>
            <person name="Song R."/>
        </authorList>
    </citation>
    <scope>NUCLEOTIDE SEQUENCE [LARGE SCALE GENOMIC DNA]</scope>
</reference>
<keyword evidence="9" id="KW-1185">Reference proteome</keyword>
<comment type="similarity">
    <text evidence="6">Belongs to the MIP/aquaporin (TC 1.A.8) family.</text>
</comment>
<dbReference type="AlphaFoldDB" id="A0A0G4EPZ5"/>
<keyword evidence="5 7" id="KW-0472">Membrane</keyword>
<evidence type="ECO:0000256" key="2">
    <source>
        <dbReference type="ARBA" id="ARBA00022448"/>
    </source>
</evidence>
<evidence type="ECO:0000256" key="4">
    <source>
        <dbReference type="ARBA" id="ARBA00022989"/>
    </source>
</evidence>
<proteinExistence type="inferred from homology"/>
<evidence type="ECO:0008006" key="10">
    <source>
        <dbReference type="Google" id="ProtNLM"/>
    </source>
</evidence>
<dbReference type="PRINTS" id="PR00783">
    <property type="entry name" value="MINTRINSICP"/>
</dbReference>
<dbReference type="OrthoDB" id="3222at2759"/>
<dbReference type="PANTHER" id="PTHR45724:SF13">
    <property type="entry name" value="AQUAPORIN NIP1-1-RELATED"/>
    <property type="match status" value="1"/>
</dbReference>
<dbReference type="EMBL" id="CDMY01000292">
    <property type="protein sequence ID" value="CEL99930.1"/>
    <property type="molecule type" value="Genomic_DNA"/>
</dbReference>
<dbReference type="InterPro" id="IPR022357">
    <property type="entry name" value="MIP_CS"/>
</dbReference>
<evidence type="ECO:0000256" key="1">
    <source>
        <dbReference type="ARBA" id="ARBA00004141"/>
    </source>
</evidence>
<evidence type="ECO:0000313" key="8">
    <source>
        <dbReference type="EMBL" id="CEL99930.1"/>
    </source>
</evidence>
<keyword evidence="3 6" id="KW-0812">Transmembrane</keyword>
<dbReference type="Pfam" id="PF00230">
    <property type="entry name" value="MIP"/>
    <property type="match status" value="1"/>
</dbReference>
<keyword evidence="2 6" id="KW-0813">Transport</keyword>
<dbReference type="PANTHER" id="PTHR45724">
    <property type="entry name" value="AQUAPORIN NIP2-1"/>
    <property type="match status" value="1"/>
</dbReference>
<dbReference type="PhylomeDB" id="A0A0G4EPZ5"/>
<dbReference type="Gene3D" id="1.20.1080.10">
    <property type="entry name" value="Glycerol uptake facilitator protein"/>
    <property type="match status" value="2"/>
</dbReference>
<feature type="transmembrane region" description="Helical" evidence="7">
    <location>
        <begin position="117"/>
        <end position="135"/>
    </location>
</feature>
<dbReference type="VEuPathDB" id="CryptoDB:Vbra_12707"/>
<evidence type="ECO:0000256" key="6">
    <source>
        <dbReference type="RuleBase" id="RU000477"/>
    </source>
</evidence>
<dbReference type="SUPFAM" id="SSF81338">
    <property type="entry name" value="Aquaporin-like"/>
    <property type="match status" value="1"/>
</dbReference>
<comment type="subcellular location">
    <subcellularLocation>
        <location evidence="1">Membrane</location>
        <topology evidence="1">Multi-pass membrane protein</topology>
    </subcellularLocation>
</comment>
<dbReference type="InterPro" id="IPR023271">
    <property type="entry name" value="Aquaporin-like"/>
</dbReference>